<keyword evidence="1" id="KW-0472">Membrane</keyword>
<evidence type="ECO:0000313" key="3">
    <source>
        <dbReference type="EMBL" id="SUI80920.1"/>
    </source>
</evidence>
<evidence type="ECO:0000256" key="1">
    <source>
        <dbReference type="SAM" id="Phobius"/>
    </source>
</evidence>
<evidence type="ECO:0000313" key="5">
    <source>
        <dbReference type="Proteomes" id="UP000032424"/>
    </source>
</evidence>
<dbReference type="EMBL" id="LM651928">
    <property type="protein sequence ID" value="CDX07479.1"/>
    <property type="molecule type" value="Genomic_DNA"/>
</dbReference>
<evidence type="ECO:0000313" key="2">
    <source>
        <dbReference type="EMBL" id="CDX07479.1"/>
    </source>
</evidence>
<name>A0A2Y8YVV3_SHIFL</name>
<dbReference type="AlphaFoldDB" id="A0A2Y8YVV3"/>
<evidence type="ECO:0000313" key="6">
    <source>
        <dbReference type="Proteomes" id="UP000254880"/>
    </source>
</evidence>
<protein>
    <submittedName>
        <fullName evidence="3">Uncharacterized protein</fullName>
    </submittedName>
</protein>
<gene>
    <name evidence="2" type="ORF">NCTC1_02302</name>
    <name evidence="3" type="ORF">NCTC9783_02787</name>
    <name evidence="4" type="ORF">SAMEA3710514_02757</name>
</gene>
<evidence type="ECO:0000313" key="7">
    <source>
        <dbReference type="Proteomes" id="UP000260191"/>
    </source>
</evidence>
<proteinExistence type="predicted"/>
<dbReference type="EMBL" id="UIPR01000043">
    <property type="protein sequence ID" value="SVH88366.1"/>
    <property type="molecule type" value="Genomic_DNA"/>
</dbReference>
<organism evidence="3 6">
    <name type="scientific">Shigella flexneri</name>
    <dbReference type="NCBI Taxonomy" id="623"/>
    <lineage>
        <taxon>Bacteria</taxon>
        <taxon>Pseudomonadati</taxon>
        <taxon>Pseudomonadota</taxon>
        <taxon>Gammaproteobacteria</taxon>
        <taxon>Enterobacterales</taxon>
        <taxon>Enterobacteriaceae</taxon>
        <taxon>Shigella</taxon>
    </lineage>
</organism>
<reference evidence="6 7" key="2">
    <citation type="submission" date="2018-06" db="EMBL/GenBank/DDBJ databases">
        <authorList>
            <consortium name="Pathogen Informatics"/>
            <person name="Doyle S."/>
        </authorList>
    </citation>
    <scope>NUCLEOTIDE SEQUENCE [LARGE SCALE GENOMIC DNA]</scope>
    <source>
        <strain evidence="4 7">4028STDY6275000</strain>
        <strain evidence="3 6">NCTC9783</strain>
    </source>
</reference>
<evidence type="ECO:0000313" key="4">
    <source>
        <dbReference type="EMBL" id="SVH88366.1"/>
    </source>
</evidence>
<keyword evidence="1" id="KW-1133">Transmembrane helix</keyword>
<dbReference type="Proteomes" id="UP000032424">
    <property type="component" value="Chromosome 1"/>
</dbReference>
<dbReference type="Proteomes" id="UP000254880">
    <property type="component" value="Unassembled WGS sequence"/>
</dbReference>
<dbReference type="Proteomes" id="UP000260191">
    <property type="component" value="Unassembled WGS sequence"/>
</dbReference>
<feature type="transmembrane region" description="Helical" evidence="1">
    <location>
        <begin position="6"/>
        <end position="32"/>
    </location>
</feature>
<keyword evidence="1" id="KW-0812">Transmembrane</keyword>
<dbReference type="KEGG" id="sft:NCTC1_02302"/>
<reference evidence="2 5" key="1">
    <citation type="submission" date="2014-07" db="EMBL/GenBank/DDBJ databases">
        <authorList>
            <person name="Aslett M.A."/>
            <person name="De Silva N."/>
        </authorList>
    </citation>
    <scope>NUCLEOTIDE SEQUENCE [LARGE SCALE GENOMIC DNA]</scope>
    <source>
        <strain evidence="5">NCTC1</strain>
    </source>
</reference>
<accession>A0A2Y8YVV3</accession>
<dbReference type="EMBL" id="UGYT01000001">
    <property type="protein sequence ID" value="SUI80920.1"/>
    <property type="molecule type" value="Genomic_DNA"/>
</dbReference>
<sequence>MIELPLYLYVVYCFAFGMTFFVIGNIVLSSFFKEGVAGLNKFSLFFIAYA</sequence>